<accession>A0A1Y1INE0</accession>
<keyword evidence="3" id="KW-0926">Vacuole</keyword>
<evidence type="ECO:0000256" key="10">
    <source>
        <dbReference type="SAM" id="SignalP"/>
    </source>
</evidence>
<dbReference type="InterPro" id="IPR000225">
    <property type="entry name" value="Armadillo"/>
</dbReference>
<feature type="compositionally biased region" description="Polar residues" evidence="9">
    <location>
        <begin position="237"/>
        <end position="246"/>
    </location>
</feature>
<feature type="signal peptide" evidence="10">
    <location>
        <begin position="1"/>
        <end position="18"/>
    </location>
</feature>
<keyword evidence="4" id="KW-0677">Repeat</keyword>
<comment type="similarity">
    <text evidence="2">Belongs to the beta-catenin family.</text>
</comment>
<feature type="chain" id="PRO_5012824324" description="Vacuolar protein 8" evidence="10">
    <location>
        <begin position="19"/>
        <end position="293"/>
    </location>
</feature>
<dbReference type="Proteomes" id="UP000054558">
    <property type="component" value="Unassembled WGS sequence"/>
</dbReference>
<dbReference type="InterPro" id="IPR011989">
    <property type="entry name" value="ARM-like"/>
</dbReference>
<keyword evidence="10" id="KW-0732">Signal</keyword>
<feature type="region of interest" description="Disordered" evidence="9">
    <location>
        <begin position="237"/>
        <end position="293"/>
    </location>
</feature>
<dbReference type="PROSITE" id="PS50176">
    <property type="entry name" value="ARM_REPEAT"/>
    <property type="match status" value="1"/>
</dbReference>
<evidence type="ECO:0000313" key="11">
    <source>
        <dbReference type="EMBL" id="GAQ92183.1"/>
    </source>
</evidence>
<evidence type="ECO:0000313" key="12">
    <source>
        <dbReference type="Proteomes" id="UP000054558"/>
    </source>
</evidence>
<evidence type="ECO:0000256" key="5">
    <source>
        <dbReference type="ARBA" id="ARBA00023136"/>
    </source>
</evidence>
<evidence type="ECO:0000256" key="9">
    <source>
        <dbReference type="SAM" id="MobiDB-lite"/>
    </source>
</evidence>
<gene>
    <name evidence="11" type="ORF">KFL_009400050</name>
</gene>
<evidence type="ECO:0000256" key="2">
    <source>
        <dbReference type="ARBA" id="ARBA00005462"/>
    </source>
</evidence>
<dbReference type="EMBL" id="DF237889">
    <property type="protein sequence ID" value="GAQ92183.1"/>
    <property type="molecule type" value="Genomic_DNA"/>
</dbReference>
<evidence type="ECO:0000256" key="4">
    <source>
        <dbReference type="ARBA" id="ARBA00022737"/>
    </source>
</evidence>
<dbReference type="InterPro" id="IPR016024">
    <property type="entry name" value="ARM-type_fold"/>
</dbReference>
<dbReference type="InterPro" id="IPR045156">
    <property type="entry name" value="Vac8"/>
</dbReference>
<protein>
    <recommendedName>
        <fullName evidence="7">Vacuolar protein 8</fullName>
    </recommendedName>
</protein>
<evidence type="ECO:0000256" key="7">
    <source>
        <dbReference type="ARBA" id="ARBA00026209"/>
    </source>
</evidence>
<keyword evidence="6" id="KW-0449">Lipoprotein</keyword>
<comment type="subcellular location">
    <subcellularLocation>
        <location evidence="1">Vacuole membrane</location>
        <topology evidence="1">Lipid-anchor</topology>
    </subcellularLocation>
</comment>
<dbReference type="SUPFAM" id="SSF48371">
    <property type="entry name" value="ARM repeat"/>
    <property type="match status" value="1"/>
</dbReference>
<feature type="repeat" description="ARM" evidence="8">
    <location>
        <begin position="40"/>
        <end position="84"/>
    </location>
</feature>
<evidence type="ECO:0000256" key="1">
    <source>
        <dbReference type="ARBA" id="ARBA00004592"/>
    </source>
</evidence>
<name>A0A1Y1INE0_KLENI</name>
<organism evidence="11 12">
    <name type="scientific">Klebsormidium nitens</name>
    <name type="common">Green alga</name>
    <name type="synonym">Ulothrix nitens</name>
    <dbReference type="NCBI Taxonomy" id="105231"/>
    <lineage>
        <taxon>Eukaryota</taxon>
        <taxon>Viridiplantae</taxon>
        <taxon>Streptophyta</taxon>
        <taxon>Klebsormidiophyceae</taxon>
        <taxon>Klebsormidiales</taxon>
        <taxon>Klebsormidiaceae</taxon>
        <taxon>Klebsormidium</taxon>
    </lineage>
</organism>
<sequence>MLLALLGTLGDAVLTAWSTELLWKLTEEADVQKAVMEAPGVLQRLVDILDANEDNRDLLDSATSVLKNLTAVPANRKTIAAVPGCLERLVSVMEVVWAPQVQASVLADLADDMAVGRAIASVPGALAGLLEILDVEIHEDAYAARALKSLAADSETARAIKAQPGSLQKLENFCRIQWSKYQENRSGSTKQLWADLQYCLWLRLPDPSNQTGVAAGAEARKSTSRLAAEAPFGATTVSGANASNEPCSAGRTPAGAACFTHPVRRTPEPAPGADVSKVRVTSLHSWSRASPFQ</sequence>
<dbReference type="Gene3D" id="1.25.10.10">
    <property type="entry name" value="Leucine-rich Repeat Variant"/>
    <property type="match status" value="1"/>
</dbReference>
<dbReference type="GO" id="GO:0071562">
    <property type="term" value="P:nucleus-vacuole junction assembly"/>
    <property type="evidence" value="ECO:0007669"/>
    <property type="project" value="InterPro"/>
</dbReference>
<dbReference type="GO" id="GO:0005774">
    <property type="term" value="C:vacuolar membrane"/>
    <property type="evidence" value="ECO:0007669"/>
    <property type="project" value="UniProtKB-SubCell"/>
</dbReference>
<evidence type="ECO:0000256" key="6">
    <source>
        <dbReference type="ARBA" id="ARBA00023288"/>
    </source>
</evidence>
<dbReference type="PANTHER" id="PTHR47249">
    <property type="entry name" value="VACUOLAR PROTEIN 8"/>
    <property type="match status" value="1"/>
</dbReference>
<reference evidence="11 12" key="1">
    <citation type="journal article" date="2014" name="Nat. Commun.">
        <title>Klebsormidium flaccidum genome reveals primary factors for plant terrestrial adaptation.</title>
        <authorList>
            <person name="Hori K."/>
            <person name="Maruyama F."/>
            <person name="Fujisawa T."/>
            <person name="Togashi T."/>
            <person name="Yamamoto N."/>
            <person name="Seo M."/>
            <person name="Sato S."/>
            <person name="Yamada T."/>
            <person name="Mori H."/>
            <person name="Tajima N."/>
            <person name="Moriyama T."/>
            <person name="Ikeuchi M."/>
            <person name="Watanabe M."/>
            <person name="Wada H."/>
            <person name="Kobayashi K."/>
            <person name="Saito M."/>
            <person name="Masuda T."/>
            <person name="Sasaki-Sekimoto Y."/>
            <person name="Mashiguchi K."/>
            <person name="Awai K."/>
            <person name="Shimojima M."/>
            <person name="Masuda S."/>
            <person name="Iwai M."/>
            <person name="Nobusawa T."/>
            <person name="Narise T."/>
            <person name="Kondo S."/>
            <person name="Saito H."/>
            <person name="Sato R."/>
            <person name="Murakawa M."/>
            <person name="Ihara Y."/>
            <person name="Oshima-Yamada Y."/>
            <person name="Ohtaka K."/>
            <person name="Satoh M."/>
            <person name="Sonobe K."/>
            <person name="Ishii M."/>
            <person name="Ohtani R."/>
            <person name="Kanamori-Sato M."/>
            <person name="Honoki R."/>
            <person name="Miyazaki D."/>
            <person name="Mochizuki H."/>
            <person name="Umetsu J."/>
            <person name="Higashi K."/>
            <person name="Shibata D."/>
            <person name="Kamiya Y."/>
            <person name="Sato N."/>
            <person name="Nakamura Y."/>
            <person name="Tabata S."/>
            <person name="Ida S."/>
            <person name="Kurokawa K."/>
            <person name="Ohta H."/>
        </authorList>
    </citation>
    <scope>NUCLEOTIDE SEQUENCE [LARGE SCALE GENOMIC DNA]</scope>
    <source>
        <strain evidence="11 12">NIES-2285</strain>
    </source>
</reference>
<keyword evidence="12" id="KW-1185">Reference proteome</keyword>
<feature type="compositionally biased region" description="Polar residues" evidence="9">
    <location>
        <begin position="282"/>
        <end position="293"/>
    </location>
</feature>
<dbReference type="GO" id="GO:0043495">
    <property type="term" value="F:protein-membrane adaptor activity"/>
    <property type="evidence" value="ECO:0007669"/>
    <property type="project" value="InterPro"/>
</dbReference>
<proteinExistence type="inferred from homology"/>
<evidence type="ECO:0000256" key="8">
    <source>
        <dbReference type="PROSITE-ProRule" id="PRU00259"/>
    </source>
</evidence>
<evidence type="ECO:0000256" key="3">
    <source>
        <dbReference type="ARBA" id="ARBA00022554"/>
    </source>
</evidence>
<dbReference type="PANTHER" id="PTHR47249:SF1">
    <property type="entry name" value="VACUOLAR PROTEIN 8"/>
    <property type="match status" value="1"/>
</dbReference>
<dbReference type="AlphaFoldDB" id="A0A1Y1INE0"/>
<keyword evidence="5" id="KW-0472">Membrane</keyword>